<evidence type="ECO:0000313" key="12">
    <source>
        <dbReference type="EMBL" id="OAM88337.1"/>
    </source>
</evidence>
<dbReference type="PROSITE" id="PS51846">
    <property type="entry name" value="CNNM"/>
    <property type="match status" value="1"/>
</dbReference>
<evidence type="ECO:0008006" key="14">
    <source>
        <dbReference type="Google" id="ProtNLM"/>
    </source>
</evidence>
<dbReference type="CDD" id="cd04590">
    <property type="entry name" value="CBS_pair_CorC_HlyC_assoc"/>
    <property type="match status" value="1"/>
</dbReference>
<evidence type="ECO:0000259" key="11">
    <source>
        <dbReference type="PROSITE" id="PS51846"/>
    </source>
</evidence>
<dbReference type="Pfam" id="PF01595">
    <property type="entry name" value="CNNM"/>
    <property type="match status" value="1"/>
</dbReference>
<keyword evidence="13" id="KW-1185">Reference proteome</keyword>
<comment type="caution">
    <text evidence="12">The sequence shown here is derived from an EMBL/GenBank/DDBJ whole genome shotgun (WGS) entry which is preliminary data.</text>
</comment>
<organism evidence="12 13">
    <name type="scientific">Termitidicoccus mucosus</name>
    <dbReference type="NCBI Taxonomy" id="1184151"/>
    <lineage>
        <taxon>Bacteria</taxon>
        <taxon>Pseudomonadati</taxon>
        <taxon>Verrucomicrobiota</taxon>
        <taxon>Opitutia</taxon>
        <taxon>Opitutales</taxon>
        <taxon>Opitutaceae</taxon>
        <taxon>Termitidicoccus</taxon>
    </lineage>
</organism>
<dbReference type="Proteomes" id="UP000078486">
    <property type="component" value="Unassembled WGS sequence"/>
</dbReference>
<feature type="domain" description="CNNM transmembrane" evidence="11">
    <location>
        <begin position="1"/>
        <end position="180"/>
    </location>
</feature>
<dbReference type="PANTHER" id="PTHR22777">
    <property type="entry name" value="HEMOLYSIN-RELATED"/>
    <property type="match status" value="1"/>
</dbReference>
<keyword evidence="4 8" id="KW-1133">Transmembrane helix</keyword>
<reference evidence="12 13" key="1">
    <citation type="submission" date="2016-01" db="EMBL/GenBank/DDBJ databases">
        <title>High potential of lignocellulose degradation of a new Verrucomicrobia species.</title>
        <authorList>
            <person name="Wang Y."/>
            <person name="Shi Y."/>
            <person name="Qiu Z."/>
            <person name="Liu S."/>
            <person name="Yang H."/>
        </authorList>
    </citation>
    <scope>NUCLEOTIDE SEQUENCE [LARGE SCALE GENOMIC DNA]</scope>
    <source>
        <strain evidence="12 13">TSB47</strain>
    </source>
</reference>
<evidence type="ECO:0000256" key="6">
    <source>
        <dbReference type="ARBA" id="ARBA00023136"/>
    </source>
</evidence>
<feature type="domain" description="CBS" evidence="10">
    <location>
        <begin position="199"/>
        <end position="258"/>
    </location>
</feature>
<evidence type="ECO:0000256" key="9">
    <source>
        <dbReference type="SAM" id="Phobius"/>
    </source>
</evidence>
<proteinExistence type="predicted"/>
<evidence type="ECO:0000256" key="2">
    <source>
        <dbReference type="ARBA" id="ARBA00022692"/>
    </source>
</evidence>
<accession>A0A178IGQ7</accession>
<protein>
    <recommendedName>
        <fullName evidence="14">Hemolysin</fullName>
    </recommendedName>
</protein>
<keyword evidence="2 8" id="KW-0812">Transmembrane</keyword>
<dbReference type="InterPro" id="IPR046342">
    <property type="entry name" value="CBS_dom_sf"/>
</dbReference>
<dbReference type="PANTHER" id="PTHR22777:SF4">
    <property type="entry name" value="UPF0053 PROTEIN SLL1254"/>
    <property type="match status" value="1"/>
</dbReference>
<dbReference type="InterPro" id="IPR000644">
    <property type="entry name" value="CBS_dom"/>
</dbReference>
<evidence type="ECO:0000256" key="3">
    <source>
        <dbReference type="ARBA" id="ARBA00022737"/>
    </source>
</evidence>
<sequence>MMIAFILAIALTLGCSFFCSMLEAMILSTTEAEIESLKQAKRQRGEILEKLKARLDETISAILTLNTIANTLGSVIIGGIAAHLFGHAILGVVSVALTLSILIFSEVIPKNIGVAYRRGLQPVFAYPLFLMCRALRPVTWLCNLIVRLVVRQPVQHTNSGQEIILLARRGAQQGTLTANESSLIANALSLDDVRVDEIMTPRTVVTALPKKATIADVFREFPNLPFGRMPVYGRNIDDIAGIARRRDLLKAKANDRDADLVEKHMQEAHFIPETITAAAALQVFLKTHQQMMIVVDEFGSTSGVLTMEDVIEHLLGREIFERDDIAVDMRELARAKLRRAKK</sequence>
<dbReference type="PROSITE" id="PS51371">
    <property type="entry name" value="CBS"/>
    <property type="match status" value="2"/>
</dbReference>
<evidence type="ECO:0000259" key="10">
    <source>
        <dbReference type="PROSITE" id="PS51371"/>
    </source>
</evidence>
<dbReference type="GO" id="GO:0005886">
    <property type="term" value="C:plasma membrane"/>
    <property type="evidence" value="ECO:0007669"/>
    <property type="project" value="TreeGrafter"/>
</dbReference>
<evidence type="ECO:0000256" key="7">
    <source>
        <dbReference type="PROSITE-ProRule" id="PRU00703"/>
    </source>
</evidence>
<keyword evidence="6 8" id="KW-0472">Membrane</keyword>
<dbReference type="OrthoDB" id="9798188at2"/>
<feature type="domain" description="CBS" evidence="10">
    <location>
        <begin position="264"/>
        <end position="321"/>
    </location>
</feature>
<name>A0A178IGQ7_9BACT</name>
<evidence type="ECO:0000256" key="5">
    <source>
        <dbReference type="ARBA" id="ARBA00023122"/>
    </source>
</evidence>
<evidence type="ECO:0000313" key="13">
    <source>
        <dbReference type="Proteomes" id="UP000078486"/>
    </source>
</evidence>
<dbReference type="Pfam" id="PF00571">
    <property type="entry name" value="CBS"/>
    <property type="match status" value="2"/>
</dbReference>
<evidence type="ECO:0000256" key="1">
    <source>
        <dbReference type="ARBA" id="ARBA00004141"/>
    </source>
</evidence>
<keyword evidence="3" id="KW-0677">Repeat</keyword>
<keyword evidence="5 7" id="KW-0129">CBS domain</keyword>
<feature type="transmembrane region" description="Helical" evidence="9">
    <location>
        <begin position="58"/>
        <end position="77"/>
    </location>
</feature>
<dbReference type="EMBL" id="LRRQ01000137">
    <property type="protein sequence ID" value="OAM88337.1"/>
    <property type="molecule type" value="Genomic_DNA"/>
</dbReference>
<evidence type="ECO:0000256" key="4">
    <source>
        <dbReference type="ARBA" id="ARBA00022989"/>
    </source>
</evidence>
<gene>
    <name evidence="12" type="ORF">AW736_19365</name>
</gene>
<dbReference type="InterPro" id="IPR002550">
    <property type="entry name" value="CNNM"/>
</dbReference>
<evidence type="ECO:0000256" key="8">
    <source>
        <dbReference type="PROSITE-ProRule" id="PRU01193"/>
    </source>
</evidence>
<dbReference type="InterPro" id="IPR044751">
    <property type="entry name" value="Ion_transp-like_CBS"/>
</dbReference>
<feature type="transmembrane region" description="Helical" evidence="9">
    <location>
        <begin position="84"/>
        <end position="104"/>
    </location>
</feature>
<dbReference type="STRING" id="1184151.AW736_19365"/>
<dbReference type="Gene3D" id="3.10.580.10">
    <property type="entry name" value="CBS-domain"/>
    <property type="match status" value="1"/>
</dbReference>
<dbReference type="SUPFAM" id="SSF54631">
    <property type="entry name" value="CBS-domain pair"/>
    <property type="match status" value="1"/>
</dbReference>
<comment type="subcellular location">
    <subcellularLocation>
        <location evidence="1">Membrane</location>
        <topology evidence="1">Multi-pass membrane protein</topology>
    </subcellularLocation>
</comment>
<dbReference type="AlphaFoldDB" id="A0A178IGQ7"/>